<dbReference type="NCBIfam" id="TIGR00254">
    <property type="entry name" value="GGDEF"/>
    <property type="match status" value="1"/>
</dbReference>
<evidence type="ECO:0000313" key="4">
    <source>
        <dbReference type="EMBL" id="KKN89955.1"/>
    </source>
</evidence>
<dbReference type="InterPro" id="IPR035919">
    <property type="entry name" value="EAL_sf"/>
</dbReference>
<feature type="domain" description="GGDEF" evidence="3">
    <location>
        <begin position="296"/>
        <end position="429"/>
    </location>
</feature>
<dbReference type="SUPFAM" id="SSF55073">
    <property type="entry name" value="Nucleotide cyclase"/>
    <property type="match status" value="1"/>
</dbReference>
<feature type="domain" description="EAL" evidence="2">
    <location>
        <begin position="439"/>
        <end position="688"/>
    </location>
</feature>
<reference evidence="4" key="1">
    <citation type="journal article" date="2015" name="Nature">
        <title>Complex archaea that bridge the gap between prokaryotes and eukaryotes.</title>
        <authorList>
            <person name="Spang A."/>
            <person name="Saw J.H."/>
            <person name="Jorgensen S.L."/>
            <person name="Zaremba-Niedzwiedzka K."/>
            <person name="Martijn J."/>
            <person name="Lind A.E."/>
            <person name="van Eijk R."/>
            <person name="Schleper C."/>
            <person name="Guy L."/>
            <person name="Ettema T.J."/>
        </authorList>
    </citation>
    <scope>NUCLEOTIDE SEQUENCE</scope>
</reference>
<evidence type="ECO:0000259" key="1">
    <source>
        <dbReference type="PROSITE" id="PS50110"/>
    </source>
</evidence>
<comment type="caution">
    <text evidence="4">The sequence shown here is derived from an EMBL/GenBank/DDBJ whole genome shotgun (WGS) entry which is preliminary data.</text>
</comment>
<dbReference type="Pfam" id="PF00990">
    <property type="entry name" value="GGDEF"/>
    <property type="match status" value="1"/>
</dbReference>
<dbReference type="SUPFAM" id="SSF52172">
    <property type="entry name" value="CheY-like"/>
    <property type="match status" value="1"/>
</dbReference>
<dbReference type="PANTHER" id="PTHR33121">
    <property type="entry name" value="CYCLIC DI-GMP PHOSPHODIESTERASE PDEF"/>
    <property type="match status" value="1"/>
</dbReference>
<dbReference type="AlphaFoldDB" id="A0A0F9U9T5"/>
<dbReference type="EMBL" id="LAZR01000114">
    <property type="protein sequence ID" value="KKN89955.1"/>
    <property type="molecule type" value="Genomic_DNA"/>
</dbReference>
<protein>
    <submittedName>
        <fullName evidence="4">Uncharacterized protein</fullName>
    </submittedName>
</protein>
<name>A0A0F9U9T5_9ZZZZ</name>
<organism evidence="4">
    <name type="scientific">marine sediment metagenome</name>
    <dbReference type="NCBI Taxonomy" id="412755"/>
    <lineage>
        <taxon>unclassified sequences</taxon>
        <taxon>metagenomes</taxon>
        <taxon>ecological metagenomes</taxon>
    </lineage>
</organism>
<dbReference type="InterPro" id="IPR001789">
    <property type="entry name" value="Sig_transdc_resp-reg_receiver"/>
</dbReference>
<dbReference type="SMART" id="SM00052">
    <property type="entry name" value="EAL"/>
    <property type="match status" value="1"/>
</dbReference>
<dbReference type="InterPro" id="IPR043128">
    <property type="entry name" value="Rev_trsase/Diguanyl_cyclase"/>
</dbReference>
<dbReference type="NCBIfam" id="TIGR00229">
    <property type="entry name" value="sensory_box"/>
    <property type="match status" value="1"/>
</dbReference>
<gene>
    <name evidence="4" type="ORF">LCGC14_0233330</name>
</gene>
<sequence length="688" mass="76254">MGTDTNAIRLLILEDSQNNAERLVSLLRNAGHATRAHRITSAEDLHESLQQTWDLCLAIPATSFMTARDACNMMGQGRDIPFILLMPEANTEALTEALRAGMQDAIPAGSDHLLTLVVKRELGNLEARRQRRIAEQSLRETEKRCQLLLDSSVEAIAYVHDGMHIYANRSYIRLFGYEDPDDLAAEPMVGLIAAKDQAAFKDFLKHYSDRGDQNEMRCNGVDVEGKEFPIMLTFSPASYDNEPCTQVVIRAETASAEFEEKLKTMARQDLVTGLFNRSYFQEQLESVSEQAVRQGQPSTLVYLCIDNFNGLQGDVGIGGADLVLADIAHILRQSFTEETLMARFSDDACTVLLAGKEPESVSPALEALRKQIEGNLFEASGRTVQITVSLGVATISETNPDPVQAIDRAHRLSDQVSQAGGNAIRIFNPLEELAHQANRGNLIALIRHSIETNAFKLEFQPVISLRGDNSEQYEVFLRLHNSQGEDVPAGDYLQAALESGLGGDLDKWMISQSVRLLTEHRSKGTNTRLVLNLNSSSLQDLDLIPWISNVLKEARLPMDAIVFQFNDADVNTYLKQAKAFTEALNKIHCKVSLNHFGCALNPYAALKHLHVDYVKLDGTFSRDLSSPESIEALKTMVATLHSQGKLTIVPFVDSATMMPTLWQAGVNYIQGYYLQAPSEAMNYDFSAE</sequence>
<dbReference type="Gene3D" id="3.30.70.270">
    <property type="match status" value="1"/>
</dbReference>
<dbReference type="PROSITE" id="PS50887">
    <property type="entry name" value="GGDEF"/>
    <property type="match status" value="1"/>
</dbReference>
<dbReference type="SMART" id="SM00267">
    <property type="entry name" value="GGDEF"/>
    <property type="match status" value="1"/>
</dbReference>
<dbReference type="InterPro" id="IPR000160">
    <property type="entry name" value="GGDEF_dom"/>
</dbReference>
<dbReference type="InterPro" id="IPR000014">
    <property type="entry name" value="PAS"/>
</dbReference>
<accession>A0A0F9U9T5</accession>
<dbReference type="PROSITE" id="PS50883">
    <property type="entry name" value="EAL"/>
    <property type="match status" value="1"/>
</dbReference>
<evidence type="ECO:0000259" key="3">
    <source>
        <dbReference type="PROSITE" id="PS50887"/>
    </source>
</evidence>
<dbReference type="Gene3D" id="3.40.50.2300">
    <property type="match status" value="1"/>
</dbReference>
<dbReference type="PROSITE" id="PS50110">
    <property type="entry name" value="RESPONSE_REGULATORY"/>
    <property type="match status" value="1"/>
</dbReference>
<dbReference type="InterPro" id="IPR011006">
    <property type="entry name" value="CheY-like_superfamily"/>
</dbReference>
<dbReference type="GO" id="GO:0000160">
    <property type="term" value="P:phosphorelay signal transduction system"/>
    <property type="evidence" value="ECO:0007669"/>
    <property type="project" value="InterPro"/>
</dbReference>
<dbReference type="PANTHER" id="PTHR33121:SF23">
    <property type="entry name" value="CYCLIC DI-GMP PHOSPHODIESTERASE PDEB"/>
    <property type="match status" value="1"/>
</dbReference>
<dbReference type="InterPro" id="IPR050706">
    <property type="entry name" value="Cyclic-di-GMP_PDE-like"/>
</dbReference>
<dbReference type="Pfam" id="PF00563">
    <property type="entry name" value="EAL"/>
    <property type="match status" value="1"/>
</dbReference>
<dbReference type="SUPFAM" id="SSF141868">
    <property type="entry name" value="EAL domain-like"/>
    <property type="match status" value="1"/>
</dbReference>
<evidence type="ECO:0000259" key="2">
    <source>
        <dbReference type="PROSITE" id="PS50883"/>
    </source>
</evidence>
<dbReference type="GO" id="GO:0071111">
    <property type="term" value="F:cyclic-guanylate-specific phosphodiesterase activity"/>
    <property type="evidence" value="ECO:0007669"/>
    <property type="project" value="InterPro"/>
</dbReference>
<proteinExistence type="predicted"/>
<dbReference type="CDD" id="cd01948">
    <property type="entry name" value="EAL"/>
    <property type="match status" value="1"/>
</dbReference>
<feature type="domain" description="Response regulatory" evidence="1">
    <location>
        <begin position="9"/>
        <end position="123"/>
    </location>
</feature>
<dbReference type="Gene3D" id="3.20.20.450">
    <property type="entry name" value="EAL domain"/>
    <property type="match status" value="1"/>
</dbReference>
<dbReference type="InterPro" id="IPR035965">
    <property type="entry name" value="PAS-like_dom_sf"/>
</dbReference>
<dbReference type="InterPro" id="IPR029787">
    <property type="entry name" value="Nucleotide_cyclase"/>
</dbReference>
<dbReference type="Gene3D" id="3.30.450.20">
    <property type="entry name" value="PAS domain"/>
    <property type="match status" value="1"/>
</dbReference>
<dbReference type="InterPro" id="IPR001633">
    <property type="entry name" value="EAL_dom"/>
</dbReference>
<dbReference type="SUPFAM" id="SSF55785">
    <property type="entry name" value="PYP-like sensor domain (PAS domain)"/>
    <property type="match status" value="1"/>
</dbReference>
<dbReference type="CDD" id="cd01949">
    <property type="entry name" value="GGDEF"/>
    <property type="match status" value="1"/>
</dbReference>